<dbReference type="Gene3D" id="3.30.70.270">
    <property type="match status" value="1"/>
</dbReference>
<dbReference type="Pfam" id="PF00672">
    <property type="entry name" value="HAMP"/>
    <property type="match status" value="1"/>
</dbReference>
<dbReference type="GO" id="GO:0052621">
    <property type="term" value="F:diguanylate cyclase activity"/>
    <property type="evidence" value="ECO:0007669"/>
    <property type="project" value="TreeGrafter"/>
</dbReference>
<dbReference type="InterPro" id="IPR029787">
    <property type="entry name" value="Nucleotide_cyclase"/>
</dbReference>
<keyword evidence="2" id="KW-0472">Membrane</keyword>
<dbReference type="PANTHER" id="PTHR45138">
    <property type="entry name" value="REGULATORY COMPONENTS OF SENSORY TRANSDUCTION SYSTEM"/>
    <property type="match status" value="1"/>
</dbReference>
<dbReference type="InterPro" id="IPR003660">
    <property type="entry name" value="HAMP_dom"/>
</dbReference>
<dbReference type="SUPFAM" id="SSF55073">
    <property type="entry name" value="Nucleotide cyclase"/>
    <property type="match status" value="1"/>
</dbReference>
<dbReference type="InterPro" id="IPR003018">
    <property type="entry name" value="GAF"/>
</dbReference>
<comment type="caution">
    <text evidence="5">The sequence shown here is derived from an EMBL/GenBank/DDBJ whole genome shotgun (WGS) entry which is preliminary data.</text>
</comment>
<feature type="region of interest" description="Disordered" evidence="1">
    <location>
        <begin position="1"/>
        <end position="24"/>
    </location>
</feature>
<evidence type="ECO:0000259" key="3">
    <source>
        <dbReference type="PROSITE" id="PS50885"/>
    </source>
</evidence>
<dbReference type="GO" id="GO:1902201">
    <property type="term" value="P:negative regulation of bacterial-type flagellum-dependent cell motility"/>
    <property type="evidence" value="ECO:0007669"/>
    <property type="project" value="TreeGrafter"/>
</dbReference>
<dbReference type="Proteomes" id="UP000252355">
    <property type="component" value="Unassembled WGS sequence"/>
</dbReference>
<dbReference type="CDD" id="cd01949">
    <property type="entry name" value="GGDEF"/>
    <property type="match status" value="1"/>
</dbReference>
<name>A0A367ZF62_9BACT</name>
<dbReference type="InterPro" id="IPR050469">
    <property type="entry name" value="Diguanylate_Cyclase"/>
</dbReference>
<organism evidence="5 6">
    <name type="scientific">Candidatus Ozemobacter sibiricus</name>
    <dbReference type="NCBI Taxonomy" id="2268124"/>
    <lineage>
        <taxon>Bacteria</taxon>
        <taxon>Candidatus Ozemobacteria</taxon>
        <taxon>Candidatus Ozemobacterales</taxon>
        <taxon>Candidatus Ozemobacteraceae</taxon>
        <taxon>Candidatus Ozemobacter</taxon>
    </lineage>
</organism>
<dbReference type="EMBL" id="QOQW01000035">
    <property type="protein sequence ID" value="RCK76728.1"/>
    <property type="molecule type" value="Genomic_DNA"/>
</dbReference>
<gene>
    <name evidence="5" type="ORF">OZSIB_3320</name>
</gene>
<dbReference type="PANTHER" id="PTHR45138:SF9">
    <property type="entry name" value="DIGUANYLATE CYCLASE DGCM-RELATED"/>
    <property type="match status" value="1"/>
</dbReference>
<dbReference type="InterPro" id="IPR043128">
    <property type="entry name" value="Rev_trsase/Diguanyl_cyclase"/>
</dbReference>
<feature type="domain" description="GGDEF" evidence="4">
    <location>
        <begin position="565"/>
        <end position="698"/>
    </location>
</feature>
<dbReference type="SMART" id="SM00065">
    <property type="entry name" value="GAF"/>
    <property type="match status" value="1"/>
</dbReference>
<dbReference type="SUPFAM" id="SSF55781">
    <property type="entry name" value="GAF domain-like"/>
    <property type="match status" value="1"/>
</dbReference>
<sequence>MSDTFVMAPPPPGENTNGVPGPGGSLSRQIPLRHRIQVKFWMGILLVSIIPLAVLGLYAFDILTRITRDLLIKSNLQAVQQVKTAVDQEVNLYVDLISFLRADQRLADPASAEAADALRQMHRGYEFIERLVVCRRSGELLAHSAKTADEITELSPFERRALELERPLVFGTGHFTIKTCLPGDRDAPCLIATVSFLKLRKALEGMAFGTSLRFFLVTREGTNILDQRDFPADLIRQLIDQPFGGYDISLAGEEAPTQVAVVLPILPYGLRLIVIQDAGEVYAVVSAIKRNIYLVIFSVMVIAFLAGTAFSLRITAPIIAIADKANQISSGNLRVNIISDRRDEIGFLANCFNHMTTRIRRKVFELSAMFRISQIINQAGHYQKALDDTMTYIVTAFLAKRGSILLVADAEDRLQLRSVRFFGGLNPTGEEPRERIILHLGEGLAGLAMSTGRPVACDDCRADPRFKPYPADLAELTPRRLLVVPLIVQGKAVGVINLADRADNQPFSLDDQEVLLAIANQVAMSIDNAKLHELAITDGLTQLYIHRFFQLKLDEEMKRAKRYGEPLSLLLFDIDHFKLFNDTWGHQTGDLVLRETARLLRHAVRASDVPCRYGGEEFTVILPHTTAEQAFIFAERLREKVSENQILAGQDYVTVTISIGIAEFPRMASDKATLIKKADIALYQCKKRGRNCTTIFEDSLHA</sequence>
<dbReference type="SMART" id="SM00304">
    <property type="entry name" value="HAMP"/>
    <property type="match status" value="1"/>
</dbReference>
<evidence type="ECO:0000256" key="1">
    <source>
        <dbReference type="SAM" id="MobiDB-lite"/>
    </source>
</evidence>
<feature type="transmembrane region" description="Helical" evidence="2">
    <location>
        <begin position="40"/>
        <end position="60"/>
    </location>
</feature>
<evidence type="ECO:0000259" key="4">
    <source>
        <dbReference type="PROSITE" id="PS50887"/>
    </source>
</evidence>
<dbReference type="FunFam" id="3.30.70.270:FF:000001">
    <property type="entry name" value="Diguanylate cyclase domain protein"/>
    <property type="match status" value="1"/>
</dbReference>
<evidence type="ECO:0000313" key="6">
    <source>
        <dbReference type="Proteomes" id="UP000252355"/>
    </source>
</evidence>
<accession>A0A367ZF62</accession>
<dbReference type="PROSITE" id="PS50885">
    <property type="entry name" value="HAMP"/>
    <property type="match status" value="1"/>
</dbReference>
<evidence type="ECO:0000313" key="5">
    <source>
        <dbReference type="EMBL" id="RCK76728.1"/>
    </source>
</evidence>
<keyword evidence="2" id="KW-1133">Transmembrane helix</keyword>
<evidence type="ECO:0000256" key="2">
    <source>
        <dbReference type="SAM" id="Phobius"/>
    </source>
</evidence>
<dbReference type="SMART" id="SM00267">
    <property type="entry name" value="GGDEF"/>
    <property type="match status" value="1"/>
</dbReference>
<dbReference type="InterPro" id="IPR000160">
    <property type="entry name" value="GGDEF_dom"/>
</dbReference>
<dbReference type="GO" id="GO:0043709">
    <property type="term" value="P:cell adhesion involved in single-species biofilm formation"/>
    <property type="evidence" value="ECO:0007669"/>
    <property type="project" value="TreeGrafter"/>
</dbReference>
<proteinExistence type="predicted"/>
<dbReference type="CDD" id="cd06225">
    <property type="entry name" value="HAMP"/>
    <property type="match status" value="1"/>
</dbReference>
<feature type="domain" description="HAMP" evidence="3">
    <location>
        <begin position="312"/>
        <end position="364"/>
    </location>
</feature>
<dbReference type="GO" id="GO:0007165">
    <property type="term" value="P:signal transduction"/>
    <property type="evidence" value="ECO:0007669"/>
    <property type="project" value="InterPro"/>
</dbReference>
<protein>
    <submittedName>
        <fullName evidence="5">Diguanylate cyclase/phosphodiesterase (GGDEF &amp; EAL domains) with PAS/PAC sensor(S)</fullName>
    </submittedName>
</protein>
<reference evidence="5 6" key="1">
    <citation type="submission" date="2018-05" db="EMBL/GenBank/DDBJ databases">
        <title>A metagenomic window into the 2 km-deep terrestrial subsurface aquifer revealed taxonomically and functionally diverse microbial community comprising novel uncultured bacterial lineages.</title>
        <authorList>
            <person name="Kadnikov V.V."/>
            <person name="Mardanov A.V."/>
            <person name="Beletsky A.V."/>
            <person name="Banks D."/>
            <person name="Pimenov N.V."/>
            <person name="Frank Y.A."/>
            <person name="Karnachuk O.V."/>
            <person name="Ravin N.V."/>
        </authorList>
    </citation>
    <scope>NUCLEOTIDE SEQUENCE [LARGE SCALE GENOMIC DNA]</scope>
    <source>
        <strain evidence="5">BY5</strain>
    </source>
</reference>
<dbReference type="InterPro" id="IPR029016">
    <property type="entry name" value="GAF-like_dom_sf"/>
</dbReference>
<dbReference type="Gene3D" id="3.30.450.40">
    <property type="match status" value="1"/>
</dbReference>
<dbReference type="PROSITE" id="PS50887">
    <property type="entry name" value="GGDEF"/>
    <property type="match status" value="1"/>
</dbReference>
<dbReference type="NCBIfam" id="TIGR00254">
    <property type="entry name" value="GGDEF"/>
    <property type="match status" value="1"/>
</dbReference>
<feature type="transmembrane region" description="Helical" evidence="2">
    <location>
        <begin position="292"/>
        <end position="312"/>
    </location>
</feature>
<dbReference type="GO" id="GO:0005886">
    <property type="term" value="C:plasma membrane"/>
    <property type="evidence" value="ECO:0007669"/>
    <property type="project" value="TreeGrafter"/>
</dbReference>
<dbReference type="Pfam" id="PF00990">
    <property type="entry name" value="GGDEF"/>
    <property type="match status" value="1"/>
</dbReference>
<dbReference type="SUPFAM" id="SSF158472">
    <property type="entry name" value="HAMP domain-like"/>
    <property type="match status" value="1"/>
</dbReference>
<dbReference type="AlphaFoldDB" id="A0A367ZF62"/>
<dbReference type="Pfam" id="PF01590">
    <property type="entry name" value="GAF"/>
    <property type="match status" value="1"/>
</dbReference>
<dbReference type="Gene3D" id="6.10.340.10">
    <property type="match status" value="1"/>
</dbReference>
<keyword evidence="2" id="KW-0812">Transmembrane</keyword>